<feature type="transmembrane region" description="Helical" evidence="1">
    <location>
        <begin position="12"/>
        <end position="28"/>
    </location>
</feature>
<dbReference type="GeneID" id="78362996"/>
<organism evidence="2 3">
    <name type="scientific">Turicimonas muris</name>
    <dbReference type="NCBI Taxonomy" id="1796652"/>
    <lineage>
        <taxon>Bacteria</taxon>
        <taxon>Pseudomonadati</taxon>
        <taxon>Pseudomonadota</taxon>
        <taxon>Betaproteobacteria</taxon>
        <taxon>Burkholderiales</taxon>
        <taxon>Sutterellaceae</taxon>
        <taxon>Turicimonas</taxon>
    </lineage>
</organism>
<name>A0A227KQR7_9BURK</name>
<evidence type="ECO:0000313" key="2">
    <source>
        <dbReference type="EMBL" id="OXE50812.1"/>
    </source>
</evidence>
<dbReference type="AlphaFoldDB" id="A0A227KQR7"/>
<proteinExistence type="predicted"/>
<sequence>MLLHFDSNDYFVIGGALLLLVFIAYFLRQRFPSKQRYLKFAAALTLIVNPLLLICFFAKIFFFTESYPRTVLNSWGYVKASGTISILCEMMAVYLIYLLFQNNPQGSTMKTLTMWFCINAAGAALCLLEAPKQVWPLSFASVTSYSLPALIAFALINLAVFLYSVFQFKKTKHS</sequence>
<dbReference type="RefSeq" id="WP_089275681.1">
    <property type="nucleotide sequence ID" value="NZ_CAJTBZ010000001.1"/>
</dbReference>
<evidence type="ECO:0000256" key="1">
    <source>
        <dbReference type="SAM" id="Phobius"/>
    </source>
</evidence>
<keyword evidence="1" id="KW-0812">Transmembrane</keyword>
<reference evidence="3" key="1">
    <citation type="submission" date="2017-05" db="EMBL/GenBank/DDBJ databases">
        <title>Improved OligoMM genomes.</title>
        <authorList>
            <person name="Garzetti D."/>
        </authorList>
    </citation>
    <scope>NUCLEOTIDE SEQUENCE [LARGE SCALE GENOMIC DNA]</scope>
    <source>
        <strain evidence="3">YL45</strain>
    </source>
</reference>
<protein>
    <submittedName>
        <fullName evidence="2">Uncharacterized protein</fullName>
    </submittedName>
</protein>
<accession>A0A227KQR7</accession>
<dbReference type="EMBL" id="NHMP01000001">
    <property type="protein sequence ID" value="OXE50812.1"/>
    <property type="molecule type" value="Genomic_DNA"/>
</dbReference>
<dbReference type="Proteomes" id="UP000214610">
    <property type="component" value="Unassembled WGS sequence"/>
</dbReference>
<feature type="transmembrane region" description="Helical" evidence="1">
    <location>
        <begin position="142"/>
        <end position="166"/>
    </location>
</feature>
<feature type="transmembrane region" description="Helical" evidence="1">
    <location>
        <begin position="40"/>
        <end position="62"/>
    </location>
</feature>
<keyword evidence="1" id="KW-0472">Membrane</keyword>
<keyword evidence="3" id="KW-1185">Reference proteome</keyword>
<evidence type="ECO:0000313" key="3">
    <source>
        <dbReference type="Proteomes" id="UP000214610"/>
    </source>
</evidence>
<gene>
    <name evidence="2" type="ORF">ADH67_00470</name>
</gene>
<feature type="transmembrane region" description="Helical" evidence="1">
    <location>
        <begin position="82"/>
        <end position="100"/>
    </location>
</feature>
<comment type="caution">
    <text evidence="2">The sequence shown here is derived from an EMBL/GenBank/DDBJ whole genome shotgun (WGS) entry which is preliminary data.</text>
</comment>
<keyword evidence="1" id="KW-1133">Transmembrane helix</keyword>
<feature type="transmembrane region" description="Helical" evidence="1">
    <location>
        <begin position="112"/>
        <end position="130"/>
    </location>
</feature>